<reference evidence="1 2" key="1">
    <citation type="journal article" date="2007" name="Science">
        <title>Sea anemone genome reveals ancestral eumetazoan gene repertoire and genomic organization.</title>
        <authorList>
            <person name="Putnam N.H."/>
            <person name="Srivastava M."/>
            <person name="Hellsten U."/>
            <person name="Dirks B."/>
            <person name="Chapman J."/>
            <person name="Salamov A."/>
            <person name="Terry A."/>
            <person name="Shapiro H."/>
            <person name="Lindquist E."/>
            <person name="Kapitonov V.V."/>
            <person name="Jurka J."/>
            <person name="Genikhovich G."/>
            <person name="Grigoriev I.V."/>
            <person name="Lucas S.M."/>
            <person name="Steele R.E."/>
            <person name="Finnerty J.R."/>
            <person name="Technau U."/>
            <person name="Martindale M.Q."/>
            <person name="Rokhsar D.S."/>
        </authorList>
    </citation>
    <scope>NUCLEOTIDE SEQUENCE [LARGE SCALE GENOMIC DNA]</scope>
    <source>
        <strain evidence="2">CH2 X CH6</strain>
    </source>
</reference>
<proteinExistence type="predicted"/>
<name>A7S6X3_NEMVE</name>
<organism evidence="1 2">
    <name type="scientific">Nematostella vectensis</name>
    <name type="common">Starlet sea anemone</name>
    <dbReference type="NCBI Taxonomy" id="45351"/>
    <lineage>
        <taxon>Eukaryota</taxon>
        <taxon>Metazoa</taxon>
        <taxon>Cnidaria</taxon>
        <taxon>Anthozoa</taxon>
        <taxon>Hexacorallia</taxon>
        <taxon>Actiniaria</taxon>
        <taxon>Edwardsiidae</taxon>
        <taxon>Nematostella</taxon>
    </lineage>
</organism>
<accession>A7S6X3</accession>
<dbReference type="EMBL" id="DS469590">
    <property type="protein sequence ID" value="EDO40538.1"/>
    <property type="molecule type" value="Genomic_DNA"/>
</dbReference>
<gene>
    <name evidence="1" type="ORF">NEMVEDRAFT_v1g207766</name>
</gene>
<dbReference type="InParanoid" id="A7S6X3"/>
<dbReference type="Proteomes" id="UP000001593">
    <property type="component" value="Unassembled WGS sequence"/>
</dbReference>
<protein>
    <submittedName>
        <fullName evidence="1">Uncharacterized protein</fullName>
    </submittedName>
</protein>
<keyword evidence="2" id="KW-1185">Reference proteome</keyword>
<dbReference type="AlphaFoldDB" id="A7S6X3"/>
<evidence type="ECO:0000313" key="2">
    <source>
        <dbReference type="Proteomes" id="UP000001593"/>
    </source>
</evidence>
<evidence type="ECO:0000313" key="1">
    <source>
        <dbReference type="EMBL" id="EDO40538.1"/>
    </source>
</evidence>
<sequence>MAAAVDERNRSLKQALIESLAAILSPDQEVRKQAEEHLKVLEPCLSIGYSSPFCRLSNKNLSYEFEKNLDSELDGQFEDKKTRHAKFYQPGWGASHKFDLALSSGVTYEKAVWKSENWIQEECQSEKRGRR</sequence>
<dbReference type="HOGENOM" id="CLU_1930063_0_0_1"/>